<feature type="transmembrane region" description="Helical" evidence="13">
    <location>
        <begin position="171"/>
        <end position="193"/>
    </location>
</feature>
<feature type="transmembrane region" description="Helical" evidence="13">
    <location>
        <begin position="114"/>
        <end position="133"/>
    </location>
</feature>
<keyword evidence="10 13" id="KW-1133">Transmembrane helix</keyword>
<dbReference type="InterPro" id="IPR000390">
    <property type="entry name" value="Small_drug/metabolite_transptr"/>
</dbReference>
<feature type="transmembrane region" description="Helical" evidence="13">
    <location>
        <begin position="87"/>
        <end position="108"/>
    </location>
</feature>
<dbReference type="Gene3D" id="1.10.3730.20">
    <property type="match status" value="1"/>
</dbReference>
<keyword evidence="9" id="KW-0448">Lipopolysaccharide biosynthesis</keyword>
<evidence type="ECO:0000256" key="9">
    <source>
        <dbReference type="ARBA" id="ARBA00022985"/>
    </source>
</evidence>
<comment type="caution">
    <text evidence="15">The sequence shown here is derived from an EMBL/GenBank/DDBJ whole genome shotgun (WGS) entry which is preliminary data.</text>
</comment>
<evidence type="ECO:0000256" key="5">
    <source>
        <dbReference type="ARBA" id="ARBA00022516"/>
    </source>
</evidence>
<protein>
    <submittedName>
        <fullName evidence="15">DMT family transporter</fullName>
    </submittedName>
</protein>
<dbReference type="Pfam" id="PF00892">
    <property type="entry name" value="EamA"/>
    <property type="match status" value="1"/>
</dbReference>
<reference evidence="15 16" key="1">
    <citation type="submission" date="2023-08" db="EMBL/GenBank/DDBJ databases">
        <title>Microbacterium sp. nov., isolated from a waste landfill.</title>
        <authorList>
            <person name="Wen W."/>
        </authorList>
    </citation>
    <scope>NUCLEOTIDE SEQUENCE [LARGE SCALE GENOMIC DNA]</scope>
    <source>
        <strain evidence="15 16">ASV81</strain>
    </source>
</reference>
<dbReference type="InterPro" id="IPR000620">
    <property type="entry name" value="EamA_dom"/>
</dbReference>
<feature type="transmembrane region" description="Helical" evidence="13">
    <location>
        <begin position="142"/>
        <end position="159"/>
    </location>
</feature>
<evidence type="ECO:0000313" key="15">
    <source>
        <dbReference type="EMBL" id="MDQ4215323.1"/>
    </source>
</evidence>
<evidence type="ECO:0000256" key="4">
    <source>
        <dbReference type="ARBA" id="ARBA00022475"/>
    </source>
</evidence>
<evidence type="ECO:0000256" key="12">
    <source>
        <dbReference type="ARBA" id="ARBA00023136"/>
    </source>
</evidence>
<evidence type="ECO:0000259" key="14">
    <source>
        <dbReference type="Pfam" id="PF00892"/>
    </source>
</evidence>
<evidence type="ECO:0000256" key="3">
    <source>
        <dbReference type="ARBA" id="ARBA00022448"/>
    </source>
</evidence>
<keyword evidence="11" id="KW-0443">Lipid metabolism</keyword>
<keyword evidence="12 13" id="KW-0472">Membrane</keyword>
<dbReference type="PANTHER" id="PTHR30561:SF1">
    <property type="entry name" value="MULTIDRUG TRANSPORTER EMRE"/>
    <property type="match status" value="1"/>
</dbReference>
<evidence type="ECO:0000256" key="10">
    <source>
        <dbReference type="ARBA" id="ARBA00022989"/>
    </source>
</evidence>
<evidence type="ECO:0000256" key="8">
    <source>
        <dbReference type="ARBA" id="ARBA00022692"/>
    </source>
</evidence>
<keyword evidence="3" id="KW-0813">Transport</keyword>
<accession>A0ABU0XJM2</accession>
<evidence type="ECO:0000256" key="6">
    <source>
        <dbReference type="ARBA" id="ARBA00022519"/>
    </source>
</evidence>
<dbReference type="PANTHER" id="PTHR30561">
    <property type="entry name" value="SMR FAMILY PROTON-DEPENDENT DRUG EFFLUX TRANSPORTER SUGE"/>
    <property type="match status" value="1"/>
</dbReference>
<feature type="transmembrane region" description="Helical" evidence="13">
    <location>
        <begin position="30"/>
        <end position="51"/>
    </location>
</feature>
<comment type="similarity">
    <text evidence="2">Belongs to the EamA transporter family.</text>
</comment>
<keyword evidence="5" id="KW-0444">Lipid biosynthesis</keyword>
<feature type="transmembrane region" description="Helical" evidence="13">
    <location>
        <begin position="233"/>
        <end position="255"/>
    </location>
</feature>
<feature type="domain" description="EamA" evidence="14">
    <location>
        <begin position="141"/>
        <end position="277"/>
    </location>
</feature>
<feature type="transmembrane region" description="Helical" evidence="13">
    <location>
        <begin position="262"/>
        <end position="280"/>
    </location>
</feature>
<name>A0ABU0XJM2_9MICO</name>
<gene>
    <name evidence="15" type="ORF">RBR11_15500</name>
</gene>
<keyword evidence="16" id="KW-1185">Reference proteome</keyword>
<dbReference type="InterPro" id="IPR037185">
    <property type="entry name" value="EmrE-like"/>
</dbReference>
<keyword evidence="8 13" id="KW-0812">Transmembrane</keyword>
<feature type="transmembrane region" description="Helical" evidence="13">
    <location>
        <begin position="57"/>
        <end position="75"/>
    </location>
</feature>
<keyword evidence="7" id="KW-0441">Lipid A biosynthesis</keyword>
<keyword evidence="6" id="KW-0997">Cell inner membrane</keyword>
<evidence type="ECO:0000313" key="16">
    <source>
        <dbReference type="Proteomes" id="UP001230289"/>
    </source>
</evidence>
<feature type="transmembrane region" description="Helical" evidence="13">
    <location>
        <begin position="205"/>
        <end position="227"/>
    </location>
</feature>
<evidence type="ECO:0000256" key="7">
    <source>
        <dbReference type="ARBA" id="ARBA00022556"/>
    </source>
</evidence>
<evidence type="ECO:0000256" key="2">
    <source>
        <dbReference type="ARBA" id="ARBA00007362"/>
    </source>
</evidence>
<evidence type="ECO:0000256" key="11">
    <source>
        <dbReference type="ARBA" id="ARBA00023098"/>
    </source>
</evidence>
<comment type="subcellular location">
    <subcellularLocation>
        <location evidence="1">Cell membrane</location>
        <topology evidence="1">Multi-pass membrane protein</topology>
    </subcellularLocation>
</comment>
<organism evidence="15 16">
    <name type="scientific">Microbacterium capsulatum</name>
    <dbReference type="NCBI Taxonomy" id="3041921"/>
    <lineage>
        <taxon>Bacteria</taxon>
        <taxon>Bacillati</taxon>
        <taxon>Actinomycetota</taxon>
        <taxon>Actinomycetes</taxon>
        <taxon>Micrococcales</taxon>
        <taxon>Microbacteriaceae</taxon>
        <taxon>Microbacterium</taxon>
    </lineage>
</organism>
<dbReference type="SUPFAM" id="SSF103481">
    <property type="entry name" value="Multidrug resistance efflux transporter EmrE"/>
    <property type="match status" value="2"/>
</dbReference>
<evidence type="ECO:0000256" key="13">
    <source>
        <dbReference type="SAM" id="Phobius"/>
    </source>
</evidence>
<keyword evidence="4" id="KW-1003">Cell membrane</keyword>
<sequence>MTTGVLLAVLGSAIMHGTWNAIAKAIPDRLVASTLIGLVYLAAGGIGAILLPLPHPAAWPALVASVLLQTAYLIMLTEAYAHTDFGVAYPLTRGLAVLGVTVLAVALLGERLTVLQTAGVAIVIGALFALAFARRRRTPRRGLLLALAVGACVTAYSFVDGIGVRASHAPLGYAAWLFLLQGLTIPVACLVLSRDRRGHLAGIRRHARLGTVGGVLSLVAYTIVVWAQSIAPLALVSALRETGVIAAGLIGLVFFREKPGAIGIAATVAAAVGIVAIRLGA</sequence>
<evidence type="ECO:0000256" key="1">
    <source>
        <dbReference type="ARBA" id="ARBA00004651"/>
    </source>
</evidence>
<dbReference type="EMBL" id="JAVFCB010000009">
    <property type="protein sequence ID" value="MDQ4215323.1"/>
    <property type="molecule type" value="Genomic_DNA"/>
</dbReference>
<feature type="transmembrane region" description="Helical" evidence="13">
    <location>
        <begin position="6"/>
        <end position="23"/>
    </location>
</feature>
<proteinExistence type="inferred from homology"/>
<dbReference type="RefSeq" id="WP_308490277.1">
    <property type="nucleotide sequence ID" value="NZ_JAVFCB010000009.1"/>
</dbReference>
<dbReference type="Proteomes" id="UP001230289">
    <property type="component" value="Unassembled WGS sequence"/>
</dbReference>